<feature type="transmembrane region" description="Helical" evidence="2">
    <location>
        <begin position="21"/>
        <end position="42"/>
    </location>
</feature>
<dbReference type="PANTHER" id="PTHR33392">
    <property type="entry name" value="POLYISOPRENYL-TEICHOIC ACID--PEPTIDOGLYCAN TEICHOIC ACID TRANSFERASE TAGU"/>
    <property type="match status" value="1"/>
</dbReference>
<evidence type="ECO:0000313" key="5">
    <source>
        <dbReference type="Proteomes" id="UP000198867"/>
    </source>
</evidence>
<evidence type="ECO:0000256" key="1">
    <source>
        <dbReference type="ARBA" id="ARBA00006068"/>
    </source>
</evidence>
<dbReference type="STRING" id="995034.SAMN05216219_0120"/>
<dbReference type="InterPro" id="IPR004474">
    <property type="entry name" value="LytR_CpsA_psr"/>
</dbReference>
<feature type="domain" description="Cell envelope-related transcriptional attenuator" evidence="3">
    <location>
        <begin position="99"/>
        <end position="244"/>
    </location>
</feature>
<keyword evidence="5" id="KW-1185">Reference proteome</keyword>
<evidence type="ECO:0000313" key="4">
    <source>
        <dbReference type="EMBL" id="SFN35791.1"/>
    </source>
</evidence>
<keyword evidence="2" id="KW-0812">Transmembrane</keyword>
<gene>
    <name evidence="4" type="ORF">SAMN05216219_0120</name>
</gene>
<dbReference type="Gene3D" id="3.40.630.190">
    <property type="entry name" value="LCP protein"/>
    <property type="match status" value="1"/>
</dbReference>
<accession>A0A1I4YCI5</accession>
<evidence type="ECO:0000259" key="3">
    <source>
        <dbReference type="Pfam" id="PF03816"/>
    </source>
</evidence>
<organism evidence="4 5">
    <name type="scientific">Mycetocola miduiensis</name>
    <dbReference type="NCBI Taxonomy" id="995034"/>
    <lineage>
        <taxon>Bacteria</taxon>
        <taxon>Bacillati</taxon>
        <taxon>Actinomycetota</taxon>
        <taxon>Actinomycetes</taxon>
        <taxon>Micrococcales</taxon>
        <taxon>Microbacteriaceae</taxon>
        <taxon>Mycetocola</taxon>
    </lineage>
</organism>
<sequence>MTFPFEFKEPPPPRKKHGVRNFFIVVSALLVVAIAVGGIYLMNLSSTFDSAKKIEVEEVFPEETTRPATAVNASQNILLMGTDTRGEVSDDINDVKGTRSDTMMVVHISAARDSVHIMSIMRDSWVDIPGHGKAKMNAALAFGGVPLAVQTIEGMIGSRIDRVALVDFEGFKGITNALGGVEIDNPIAFDSSSIKGKHFELGLNTLNGEEALAFVRERYAFSDGDYQRARNQQIYIKGVLRKILSAETLTNPVTINNLVSSVAPYLTVDAEFTSAYAAGLGVELRNIRMDDMTFFTMPTLGTGMEGDQSVVYVDPEQMALIQQHFRDDTMSEYQVPPPPGG</sequence>
<comment type="similarity">
    <text evidence="1">Belongs to the LytR/CpsA/Psr (LCP) family.</text>
</comment>
<dbReference type="Pfam" id="PF03816">
    <property type="entry name" value="LytR_cpsA_psr"/>
    <property type="match status" value="1"/>
</dbReference>
<dbReference type="EMBL" id="FOVM01000001">
    <property type="protein sequence ID" value="SFN35791.1"/>
    <property type="molecule type" value="Genomic_DNA"/>
</dbReference>
<dbReference type="InterPro" id="IPR050922">
    <property type="entry name" value="LytR/CpsA/Psr_CW_biosynth"/>
</dbReference>
<dbReference type="AlphaFoldDB" id="A0A1I4YCI5"/>
<reference evidence="5" key="1">
    <citation type="submission" date="2016-10" db="EMBL/GenBank/DDBJ databases">
        <authorList>
            <person name="Varghese N."/>
            <person name="Submissions S."/>
        </authorList>
    </citation>
    <scope>NUCLEOTIDE SEQUENCE [LARGE SCALE GENOMIC DNA]</scope>
    <source>
        <strain evidence="5">CGMCC 1.11101</strain>
    </source>
</reference>
<protein>
    <submittedName>
        <fullName evidence="4">Transcriptional attenuator, LytR family</fullName>
    </submittedName>
</protein>
<evidence type="ECO:0000256" key="2">
    <source>
        <dbReference type="SAM" id="Phobius"/>
    </source>
</evidence>
<dbReference type="OrthoDB" id="9782542at2"/>
<dbReference type="NCBIfam" id="TIGR00350">
    <property type="entry name" value="lytR_cpsA_psr"/>
    <property type="match status" value="1"/>
</dbReference>
<name>A0A1I4YCI5_9MICO</name>
<proteinExistence type="inferred from homology"/>
<dbReference type="Proteomes" id="UP000198867">
    <property type="component" value="Unassembled WGS sequence"/>
</dbReference>
<dbReference type="PANTHER" id="PTHR33392:SF6">
    <property type="entry name" value="POLYISOPRENYL-TEICHOIC ACID--PEPTIDOGLYCAN TEICHOIC ACID TRANSFERASE TAGU"/>
    <property type="match status" value="1"/>
</dbReference>
<keyword evidence="2" id="KW-0472">Membrane</keyword>
<keyword evidence="2" id="KW-1133">Transmembrane helix</keyword>